<organism evidence="1 2">
    <name type="scientific">Mycena metata</name>
    <dbReference type="NCBI Taxonomy" id="1033252"/>
    <lineage>
        <taxon>Eukaryota</taxon>
        <taxon>Fungi</taxon>
        <taxon>Dikarya</taxon>
        <taxon>Basidiomycota</taxon>
        <taxon>Agaricomycotina</taxon>
        <taxon>Agaricomycetes</taxon>
        <taxon>Agaricomycetidae</taxon>
        <taxon>Agaricales</taxon>
        <taxon>Marasmiineae</taxon>
        <taxon>Mycenaceae</taxon>
        <taxon>Mycena</taxon>
    </lineage>
</organism>
<name>A0AAD7HLZ5_9AGAR</name>
<gene>
    <name evidence="1" type="ORF">B0H16DRAFT_1334407</name>
</gene>
<reference evidence="1" key="1">
    <citation type="submission" date="2023-03" db="EMBL/GenBank/DDBJ databases">
        <title>Massive genome expansion in bonnet fungi (Mycena s.s.) driven by repeated elements and novel gene families across ecological guilds.</title>
        <authorList>
            <consortium name="Lawrence Berkeley National Laboratory"/>
            <person name="Harder C.B."/>
            <person name="Miyauchi S."/>
            <person name="Viragh M."/>
            <person name="Kuo A."/>
            <person name="Thoen E."/>
            <person name="Andreopoulos B."/>
            <person name="Lu D."/>
            <person name="Skrede I."/>
            <person name="Drula E."/>
            <person name="Henrissat B."/>
            <person name="Morin E."/>
            <person name="Kohler A."/>
            <person name="Barry K."/>
            <person name="LaButti K."/>
            <person name="Morin E."/>
            <person name="Salamov A."/>
            <person name="Lipzen A."/>
            <person name="Mereny Z."/>
            <person name="Hegedus B."/>
            <person name="Baldrian P."/>
            <person name="Stursova M."/>
            <person name="Weitz H."/>
            <person name="Taylor A."/>
            <person name="Grigoriev I.V."/>
            <person name="Nagy L.G."/>
            <person name="Martin F."/>
            <person name="Kauserud H."/>
        </authorList>
    </citation>
    <scope>NUCLEOTIDE SEQUENCE</scope>
    <source>
        <strain evidence="1">CBHHK182m</strain>
    </source>
</reference>
<sequence>MPVNRKFKTQDLDTPAHKRRDLKADPDLATSITGMFRVLDLISESGRLAFIFDKIIIAQESLKELINVLSPGAYASLTKVDFNALDKLAVKPLGLYGSKTEIIAFLSNRGVISDATSRALNKSTNDISVPHLRSGLYVLRGPNAGPGCQQIFVIYWPEPTTWDDDAISSVRRNRVTFMRYLTKISDQLLCLISPEHARTIAWNEEAQELPMAVDEGSDRLFTFKVAKTNEQDENVSARPGFTVSTIHSVRTFYCTRIIDFLLKMHNPIISVQKPHVECTVNGAELQPILIHGETSQAILTKRFVPGKLIERKISGEPFNAVQLRSLL</sequence>
<comment type="caution">
    <text evidence="1">The sequence shown here is derived from an EMBL/GenBank/DDBJ whole genome shotgun (WGS) entry which is preliminary data.</text>
</comment>
<proteinExistence type="predicted"/>
<dbReference type="AlphaFoldDB" id="A0AAD7HLZ5"/>
<accession>A0AAD7HLZ5</accession>
<keyword evidence="2" id="KW-1185">Reference proteome</keyword>
<evidence type="ECO:0000313" key="2">
    <source>
        <dbReference type="Proteomes" id="UP001215598"/>
    </source>
</evidence>
<protein>
    <submittedName>
        <fullName evidence="1">Uncharacterized protein</fullName>
    </submittedName>
</protein>
<dbReference type="EMBL" id="JARKIB010000215">
    <property type="protein sequence ID" value="KAJ7722961.1"/>
    <property type="molecule type" value="Genomic_DNA"/>
</dbReference>
<dbReference type="Proteomes" id="UP001215598">
    <property type="component" value="Unassembled WGS sequence"/>
</dbReference>
<evidence type="ECO:0000313" key="1">
    <source>
        <dbReference type="EMBL" id="KAJ7722961.1"/>
    </source>
</evidence>